<reference evidence="2" key="2">
    <citation type="journal article" date="2021" name="Microbiome">
        <title>Successional dynamics and alternative stable states in a saline activated sludge microbial community over 9 years.</title>
        <authorList>
            <person name="Wang Y."/>
            <person name="Ye J."/>
            <person name="Ju F."/>
            <person name="Liu L."/>
            <person name="Boyd J.A."/>
            <person name="Deng Y."/>
            <person name="Parks D.H."/>
            <person name="Jiang X."/>
            <person name="Yin X."/>
            <person name="Woodcroft B.J."/>
            <person name="Tyson G.W."/>
            <person name="Hugenholtz P."/>
            <person name="Polz M.F."/>
            <person name="Zhang T."/>
        </authorList>
    </citation>
    <scope>NUCLEOTIDE SEQUENCE</scope>
    <source>
        <strain evidence="2">HKST-UBA02</strain>
    </source>
</reference>
<dbReference type="Proteomes" id="UP000739538">
    <property type="component" value="Unassembled WGS sequence"/>
</dbReference>
<dbReference type="InterPro" id="IPR052928">
    <property type="entry name" value="Desiccation-related_membrane"/>
</dbReference>
<dbReference type="Pfam" id="PF12732">
    <property type="entry name" value="YtxH"/>
    <property type="match status" value="1"/>
</dbReference>
<protein>
    <submittedName>
        <fullName evidence="2">YtxH domain-containing protein</fullName>
    </submittedName>
</protein>
<sequence>MKKHTVLGFALGAAVGGAVALLRAPSSGVETRRRVREKTGELSGQAKEKISGTASTVKDQAVATKDTVKHGVEASVDVVKRNAHALSDAASEGYRVYREQLEVAGTNGHVK</sequence>
<evidence type="ECO:0000313" key="2">
    <source>
        <dbReference type="EMBL" id="MCA9757657.1"/>
    </source>
</evidence>
<dbReference type="AlphaFoldDB" id="A0A956SEG6"/>
<dbReference type="PANTHER" id="PTHR35792">
    <property type="entry name" value="GENERAL STRESS PROTEIN"/>
    <property type="match status" value="1"/>
</dbReference>
<dbReference type="InterPro" id="IPR024623">
    <property type="entry name" value="YtxH"/>
</dbReference>
<proteinExistence type="predicted"/>
<name>A0A956SEG6_UNCEI</name>
<accession>A0A956SEG6</accession>
<dbReference type="EMBL" id="JAGQHS010000111">
    <property type="protein sequence ID" value="MCA9757657.1"/>
    <property type="molecule type" value="Genomic_DNA"/>
</dbReference>
<reference evidence="2" key="1">
    <citation type="submission" date="2020-04" db="EMBL/GenBank/DDBJ databases">
        <authorList>
            <person name="Zhang T."/>
        </authorList>
    </citation>
    <scope>NUCLEOTIDE SEQUENCE</scope>
    <source>
        <strain evidence="2">HKST-UBA02</strain>
    </source>
</reference>
<evidence type="ECO:0000313" key="3">
    <source>
        <dbReference type="Proteomes" id="UP000739538"/>
    </source>
</evidence>
<dbReference type="PANTHER" id="PTHR35792:SF2">
    <property type="entry name" value="GENERAL STRESS PROTEIN"/>
    <property type="match status" value="1"/>
</dbReference>
<gene>
    <name evidence="2" type="ORF">KDA27_17770</name>
</gene>
<comment type="caution">
    <text evidence="2">The sequence shown here is derived from an EMBL/GenBank/DDBJ whole genome shotgun (WGS) entry which is preliminary data.</text>
</comment>
<feature type="region of interest" description="Disordered" evidence="1">
    <location>
        <begin position="31"/>
        <end position="53"/>
    </location>
</feature>
<evidence type="ECO:0000256" key="1">
    <source>
        <dbReference type="SAM" id="MobiDB-lite"/>
    </source>
</evidence>
<organism evidence="2 3">
    <name type="scientific">Eiseniibacteriota bacterium</name>
    <dbReference type="NCBI Taxonomy" id="2212470"/>
    <lineage>
        <taxon>Bacteria</taxon>
        <taxon>Candidatus Eiseniibacteriota</taxon>
    </lineage>
</organism>